<dbReference type="PATRIC" id="fig|1217700.3.peg.3954"/>
<evidence type="ECO:0000313" key="1">
    <source>
        <dbReference type="EMBL" id="ENX53201.1"/>
    </source>
</evidence>
<dbReference type="AlphaFoldDB" id="N9TH79"/>
<protein>
    <submittedName>
        <fullName evidence="1">Uncharacterized protein</fullName>
    </submittedName>
</protein>
<keyword evidence="2" id="KW-1185">Reference proteome</keyword>
<organism evidence="1 2">
    <name type="scientific">Acinetobacter higginsii</name>
    <dbReference type="NCBI Taxonomy" id="70347"/>
    <lineage>
        <taxon>Bacteria</taxon>
        <taxon>Pseudomonadati</taxon>
        <taxon>Pseudomonadota</taxon>
        <taxon>Gammaproteobacteria</taxon>
        <taxon>Moraxellales</taxon>
        <taxon>Moraxellaceae</taxon>
        <taxon>Acinetobacter</taxon>
    </lineage>
</organism>
<evidence type="ECO:0000313" key="2">
    <source>
        <dbReference type="Proteomes" id="UP000013084"/>
    </source>
</evidence>
<reference evidence="1 2" key="1">
    <citation type="submission" date="2013-02" db="EMBL/GenBank/DDBJ databases">
        <title>The Genome Sequence of Acinetobacter sp. CIP 70.18.</title>
        <authorList>
            <consortium name="The Broad Institute Genome Sequencing Platform"/>
            <consortium name="The Broad Institute Genome Sequencing Center for Infectious Disease"/>
            <person name="Cerqueira G."/>
            <person name="Feldgarden M."/>
            <person name="Courvalin P."/>
            <person name="Perichon B."/>
            <person name="Grillot-Courvalin C."/>
            <person name="Clermont D."/>
            <person name="Rocha E."/>
            <person name="Yoon E.-J."/>
            <person name="Nemec A."/>
            <person name="Walker B."/>
            <person name="Young S.K."/>
            <person name="Zeng Q."/>
            <person name="Gargeya S."/>
            <person name="Fitzgerald M."/>
            <person name="Haas B."/>
            <person name="Abouelleil A."/>
            <person name="Alvarado L."/>
            <person name="Arachchi H.M."/>
            <person name="Berlin A.M."/>
            <person name="Chapman S.B."/>
            <person name="Dewar J."/>
            <person name="Goldberg J."/>
            <person name="Griggs A."/>
            <person name="Gujja S."/>
            <person name="Hansen M."/>
            <person name="Howarth C."/>
            <person name="Imamovic A."/>
            <person name="Larimer J."/>
            <person name="McCowan C."/>
            <person name="Murphy C."/>
            <person name="Neiman D."/>
            <person name="Pearson M."/>
            <person name="Priest M."/>
            <person name="Roberts A."/>
            <person name="Saif S."/>
            <person name="Shea T."/>
            <person name="Sisk P."/>
            <person name="Sykes S."/>
            <person name="Wortman J."/>
            <person name="Nusbaum C."/>
            <person name="Birren B."/>
        </authorList>
    </citation>
    <scope>NUCLEOTIDE SEQUENCE [LARGE SCALE GENOMIC DNA]</scope>
    <source>
        <strain evidence="1 2">CIP 70.18</strain>
    </source>
</reference>
<proteinExistence type="predicted"/>
<dbReference type="HOGENOM" id="CLU_205008_0_0_6"/>
<gene>
    <name evidence="1" type="ORF">F902_04070</name>
</gene>
<dbReference type="GeneID" id="86813843"/>
<name>N9TH79_9GAMM</name>
<accession>N9TH79</accession>
<comment type="caution">
    <text evidence="1">The sequence shown here is derived from an EMBL/GenBank/DDBJ whole genome shotgun (WGS) entry which is preliminary data.</text>
</comment>
<dbReference type="RefSeq" id="WP_005206232.1">
    <property type="nucleotide sequence ID" value="NZ_KB850073.1"/>
</dbReference>
<dbReference type="EMBL" id="APRN01000042">
    <property type="protein sequence ID" value="ENX53201.1"/>
    <property type="molecule type" value="Genomic_DNA"/>
</dbReference>
<accession>N9SF58</accession>
<sequence length="64" mass="7389">MKPFASKHSHTQNNLKEHTPVYDMVAFRRKSRQLKLRKRFKSLIEGGLVSLIVGLTITLLFLGH</sequence>
<dbReference type="Proteomes" id="UP000013084">
    <property type="component" value="Unassembled WGS sequence"/>
</dbReference>